<proteinExistence type="predicted"/>
<protein>
    <submittedName>
        <fullName evidence="1">Uncharacterized protein</fullName>
    </submittedName>
</protein>
<sequence>MKDERDAKAAKFDNEWAVKKAKWERNALMEKFCQGVSNENLESLPQAPMLIDAWLKTQEREAGHEEIV</sequence>
<organism evidence="1">
    <name type="scientific">marine sediment metagenome</name>
    <dbReference type="NCBI Taxonomy" id="412755"/>
    <lineage>
        <taxon>unclassified sequences</taxon>
        <taxon>metagenomes</taxon>
        <taxon>ecological metagenomes</taxon>
    </lineage>
</organism>
<name>A0A0F9QJU8_9ZZZZ</name>
<evidence type="ECO:0000313" key="1">
    <source>
        <dbReference type="EMBL" id="KKN44370.1"/>
    </source>
</evidence>
<dbReference type="AlphaFoldDB" id="A0A0F9QJU8"/>
<gene>
    <name evidence="1" type="ORF">LCGC14_0693660</name>
</gene>
<dbReference type="EMBL" id="LAZR01001455">
    <property type="protein sequence ID" value="KKN44370.1"/>
    <property type="molecule type" value="Genomic_DNA"/>
</dbReference>
<comment type="caution">
    <text evidence="1">The sequence shown here is derived from an EMBL/GenBank/DDBJ whole genome shotgun (WGS) entry which is preliminary data.</text>
</comment>
<reference evidence="1" key="1">
    <citation type="journal article" date="2015" name="Nature">
        <title>Complex archaea that bridge the gap between prokaryotes and eukaryotes.</title>
        <authorList>
            <person name="Spang A."/>
            <person name="Saw J.H."/>
            <person name="Jorgensen S.L."/>
            <person name="Zaremba-Niedzwiedzka K."/>
            <person name="Martijn J."/>
            <person name="Lind A.E."/>
            <person name="van Eijk R."/>
            <person name="Schleper C."/>
            <person name="Guy L."/>
            <person name="Ettema T.J."/>
        </authorList>
    </citation>
    <scope>NUCLEOTIDE SEQUENCE</scope>
</reference>
<accession>A0A0F9QJU8</accession>